<dbReference type="PANTHER" id="PTHR37312:SF1">
    <property type="entry name" value="MEMBRANE-BOUND ACYLTRANSFERASE YKRP-RELATED"/>
    <property type="match status" value="1"/>
</dbReference>
<feature type="transmembrane region" description="Helical" evidence="1">
    <location>
        <begin position="139"/>
        <end position="157"/>
    </location>
</feature>
<dbReference type="eggNOG" id="COG3594">
    <property type="taxonomic scope" value="Bacteria"/>
</dbReference>
<feature type="transmembrane region" description="Helical" evidence="1">
    <location>
        <begin position="113"/>
        <end position="132"/>
    </location>
</feature>
<evidence type="ECO:0000313" key="3">
    <source>
        <dbReference type="EMBL" id="ACV22622.1"/>
    </source>
</evidence>
<feature type="transmembrane region" description="Helical" evidence="1">
    <location>
        <begin position="299"/>
        <end position="320"/>
    </location>
</feature>
<dbReference type="InterPro" id="IPR002656">
    <property type="entry name" value="Acyl_transf_3_dom"/>
</dbReference>
<keyword evidence="3" id="KW-0808">Transferase</keyword>
<evidence type="ECO:0000256" key="1">
    <source>
        <dbReference type="SAM" id="Phobius"/>
    </source>
</evidence>
<dbReference type="AlphaFoldDB" id="C7N6T7"/>
<name>C7N6T7_SLAHD</name>
<feature type="transmembrane region" description="Helical" evidence="1">
    <location>
        <begin position="191"/>
        <end position="211"/>
    </location>
</feature>
<accession>C7N6T7</accession>
<dbReference type="Pfam" id="PF01757">
    <property type="entry name" value="Acyl_transf_3"/>
    <property type="match status" value="1"/>
</dbReference>
<protein>
    <submittedName>
        <fullName evidence="3">Acetyltransferase, fucose-4-O-acetylase</fullName>
    </submittedName>
</protein>
<dbReference type="HOGENOM" id="CLU_047004_0_0_11"/>
<keyword evidence="1" id="KW-0812">Transmembrane</keyword>
<organism evidence="3 4">
    <name type="scientific">Slackia heliotrinireducens (strain ATCC 29202 / DSM 20476 / NCTC 11029 / RHS 1)</name>
    <name type="common">Peptococcus heliotrinreducens</name>
    <dbReference type="NCBI Taxonomy" id="471855"/>
    <lineage>
        <taxon>Bacteria</taxon>
        <taxon>Bacillati</taxon>
        <taxon>Actinomycetota</taxon>
        <taxon>Coriobacteriia</taxon>
        <taxon>Eggerthellales</taxon>
        <taxon>Eggerthellaceae</taxon>
        <taxon>Slackia</taxon>
    </lineage>
</organism>
<evidence type="ECO:0000313" key="4">
    <source>
        <dbReference type="Proteomes" id="UP000002026"/>
    </source>
</evidence>
<dbReference type="EMBL" id="CP001684">
    <property type="protein sequence ID" value="ACV22622.1"/>
    <property type="molecule type" value="Genomic_DNA"/>
</dbReference>
<feature type="transmembrane region" description="Helical" evidence="1">
    <location>
        <begin position="231"/>
        <end position="254"/>
    </location>
</feature>
<dbReference type="STRING" id="471855.Shel_16030"/>
<dbReference type="RefSeq" id="WP_012798724.1">
    <property type="nucleotide sequence ID" value="NC_013165.1"/>
</dbReference>
<evidence type="ECO:0000259" key="2">
    <source>
        <dbReference type="Pfam" id="PF01757"/>
    </source>
</evidence>
<dbReference type="GO" id="GO:0016747">
    <property type="term" value="F:acyltransferase activity, transferring groups other than amino-acyl groups"/>
    <property type="evidence" value="ECO:0007669"/>
    <property type="project" value="InterPro"/>
</dbReference>
<gene>
    <name evidence="3" type="ordered locus">Shel_16030</name>
</gene>
<proteinExistence type="predicted"/>
<reference evidence="3 4" key="1">
    <citation type="journal article" date="2009" name="Stand. Genomic Sci.">
        <title>Complete genome sequence of Slackia heliotrinireducens type strain (RHS 1).</title>
        <authorList>
            <person name="Pukall R."/>
            <person name="Lapidus A."/>
            <person name="Nolan M."/>
            <person name="Copeland A."/>
            <person name="Glavina Del Rio T."/>
            <person name="Lucas S."/>
            <person name="Chen F."/>
            <person name="Tice H."/>
            <person name="Cheng J.F."/>
            <person name="Chertkov O."/>
            <person name="Bruce D."/>
            <person name="Goodwin L."/>
            <person name="Kuske C."/>
            <person name="Brettin T."/>
            <person name="Detter J.C."/>
            <person name="Han C."/>
            <person name="Pitluck S."/>
            <person name="Pati A."/>
            <person name="Mavrommatis K."/>
            <person name="Ivanova N."/>
            <person name="Ovchinnikova G."/>
            <person name="Chen A."/>
            <person name="Palaniappan K."/>
            <person name="Schneider S."/>
            <person name="Rohde M."/>
            <person name="Chain P."/>
            <person name="D'haeseleer P."/>
            <person name="Goker M."/>
            <person name="Bristow J."/>
            <person name="Eisen J.A."/>
            <person name="Markowitz V."/>
            <person name="Kyrpides N.C."/>
            <person name="Klenk H.P."/>
            <person name="Hugenholtz P."/>
        </authorList>
    </citation>
    <scope>NUCLEOTIDE SEQUENCE [LARGE SCALE GENOMIC DNA]</scope>
    <source>
        <strain evidence="4">ATCC 29202 / DSM 20476 / NCTC 11029 / RHS 1</strain>
    </source>
</reference>
<dbReference type="Proteomes" id="UP000002026">
    <property type="component" value="Chromosome"/>
</dbReference>
<dbReference type="KEGG" id="shi:Shel_16030"/>
<keyword evidence="1" id="KW-1133">Transmembrane helix</keyword>
<dbReference type="InterPro" id="IPR052734">
    <property type="entry name" value="Nod_factor_acetyltransferase"/>
</dbReference>
<feature type="transmembrane region" description="Helical" evidence="1">
    <location>
        <begin position="20"/>
        <end position="36"/>
    </location>
</feature>
<keyword evidence="4" id="KW-1185">Reference proteome</keyword>
<sequence>MAETSMPIPAPKKRIDFFDNLKGVLIILVVIGHFLLPVHNDNAVITPIYYLIYVFHMPLFVFVSGFFAASIFKNGRLRSNKIFSMLLMAALFQLTIMALKWDWSFDSFLNFNSAPWYLVSLACWNLLVPLFLTLKPKPAIIGAFALALLAGCCDGLTTYMSLVRTVGFLPFFLMGMYCTKEQLSAIKESSWLKWVALAAVAFMVWYCIFGTCTAELWQTGYYNSGYTGSNLVGMAARTVMFAIAVLMSLALLFVMPSKHTFLCYLGERTLQIYILHRIIRQVFSIFGFFKLPVLLDPVWGPVILIALSLAVVAVCSIDVIRKPFDAIMGIKWNAIIKPAA</sequence>
<feature type="domain" description="Acyltransferase 3" evidence="2">
    <location>
        <begin position="16"/>
        <end position="315"/>
    </location>
</feature>
<dbReference type="PANTHER" id="PTHR37312">
    <property type="entry name" value="MEMBRANE-BOUND ACYLTRANSFERASE YKRP-RELATED"/>
    <property type="match status" value="1"/>
</dbReference>
<feature type="transmembrane region" description="Helical" evidence="1">
    <location>
        <begin position="82"/>
        <end position="101"/>
    </location>
</feature>
<keyword evidence="1" id="KW-0472">Membrane</keyword>
<feature type="transmembrane region" description="Helical" evidence="1">
    <location>
        <begin position="48"/>
        <end position="70"/>
    </location>
</feature>